<dbReference type="RefSeq" id="WP_197683525.1">
    <property type="nucleotide sequence ID" value="NZ_KQ061219.1"/>
</dbReference>
<name>A0A1H2H1T7_9ACTN</name>
<gene>
    <name evidence="1" type="ORF">SAMN04488563_0792</name>
</gene>
<protein>
    <recommendedName>
        <fullName evidence="3">XRE family transcriptional regulator</fullName>
    </recommendedName>
</protein>
<keyword evidence="2" id="KW-1185">Reference proteome</keyword>
<dbReference type="STRING" id="419479.SAMN04488563_0792"/>
<sequence length="430" mass="46870">MTDLQPATLLHWLIVQKDWTFEDAAHEFEVTAERAGISATMSPRHLGRMARAETRGRSPSAPTRRVLRLLFNRSVDELLSPPPSDLTDATGGNTGLGDEVDMAAERARAFGERSRSRLTDEAMEQIQDEVRSLATDYPQRPVLQLLPSLIKVQGDLMDLIETPQQHPMHLRRLYFLTAVTSGLVAKSSHDLGRAPAAMTHARTALLCAEQAGHDGLRAWINGLESLFSYWSGRPRDAVRYAQRGAEFAERAGSTVAVWLPASEARAWAALGRTDETKAAIGRAESALDGAQPDDLDDLGGLCTFSRSRQLYYAADALAWLPTAGADAERYGEAAVAAYAAHDDDWAFGDEAGAMSDLAVARIQRQELDGAVEAVRPVLDLPPEQRIHGIASSVERVHGALISSGIRSADAVELQDEIEFFRRAALPATEQ</sequence>
<reference evidence="2" key="1">
    <citation type="submission" date="2016-10" db="EMBL/GenBank/DDBJ databases">
        <authorList>
            <person name="Varghese N."/>
            <person name="Submissions S."/>
        </authorList>
    </citation>
    <scope>NUCLEOTIDE SEQUENCE [LARGE SCALE GENOMIC DNA]</scope>
    <source>
        <strain evidence="2">DSM 45079</strain>
    </source>
</reference>
<dbReference type="AlphaFoldDB" id="A0A1H2H1T7"/>
<dbReference type="Proteomes" id="UP000182977">
    <property type="component" value="Chromosome I"/>
</dbReference>
<evidence type="ECO:0000313" key="1">
    <source>
        <dbReference type="EMBL" id="SDU25735.1"/>
    </source>
</evidence>
<evidence type="ECO:0000313" key="2">
    <source>
        <dbReference type="Proteomes" id="UP000182977"/>
    </source>
</evidence>
<proteinExistence type="predicted"/>
<organism evidence="1 2">
    <name type="scientific">Jiangella alkaliphila</name>
    <dbReference type="NCBI Taxonomy" id="419479"/>
    <lineage>
        <taxon>Bacteria</taxon>
        <taxon>Bacillati</taxon>
        <taxon>Actinomycetota</taxon>
        <taxon>Actinomycetes</taxon>
        <taxon>Jiangellales</taxon>
        <taxon>Jiangellaceae</taxon>
        <taxon>Jiangella</taxon>
    </lineage>
</organism>
<evidence type="ECO:0008006" key="3">
    <source>
        <dbReference type="Google" id="ProtNLM"/>
    </source>
</evidence>
<dbReference type="EMBL" id="LT629791">
    <property type="protein sequence ID" value="SDU25735.1"/>
    <property type="molecule type" value="Genomic_DNA"/>
</dbReference>
<accession>A0A1H2H1T7</accession>